<evidence type="ECO:0000256" key="2">
    <source>
        <dbReference type="ARBA" id="ARBA00022737"/>
    </source>
</evidence>
<organism evidence="5 6">
    <name type="scientific">Saccoglossus kowalevskii</name>
    <name type="common">Acorn worm</name>
    <dbReference type="NCBI Taxonomy" id="10224"/>
    <lineage>
        <taxon>Eukaryota</taxon>
        <taxon>Metazoa</taxon>
        <taxon>Hemichordata</taxon>
        <taxon>Enteropneusta</taxon>
        <taxon>Harrimaniidae</taxon>
        <taxon>Saccoglossus</taxon>
    </lineage>
</organism>
<keyword evidence="3" id="KW-1133">Transmembrane helix</keyword>
<feature type="non-terminal residue" evidence="6">
    <location>
        <position position="134"/>
    </location>
</feature>
<dbReference type="Pfam" id="PF24972">
    <property type="entry name" value="GBD_ATRN"/>
    <property type="match status" value="1"/>
</dbReference>
<keyword evidence="1" id="KW-0880">Kelch repeat</keyword>
<keyword evidence="5" id="KW-1185">Reference proteome</keyword>
<evidence type="ECO:0000256" key="1">
    <source>
        <dbReference type="ARBA" id="ARBA00022441"/>
    </source>
</evidence>
<evidence type="ECO:0000313" key="5">
    <source>
        <dbReference type="Proteomes" id="UP000694865"/>
    </source>
</evidence>
<dbReference type="InterPro" id="IPR051568">
    <property type="entry name" value="LZTR1/Attractin"/>
</dbReference>
<dbReference type="Proteomes" id="UP000694865">
    <property type="component" value="Unplaced"/>
</dbReference>
<protein>
    <submittedName>
        <fullName evidence="6">Attractin-like</fullName>
    </submittedName>
</protein>
<dbReference type="PANTHER" id="PTHR46376">
    <property type="entry name" value="LEUCINE-ZIPPER-LIKE TRANSCRIPTIONAL REGULATOR 1"/>
    <property type="match status" value="1"/>
</dbReference>
<dbReference type="RefSeq" id="XP_006814642.1">
    <property type="nucleotide sequence ID" value="XM_006814579.1"/>
</dbReference>
<evidence type="ECO:0000256" key="3">
    <source>
        <dbReference type="SAM" id="Phobius"/>
    </source>
</evidence>
<feature type="domain" description="Attractin GBD" evidence="4">
    <location>
        <begin position="4"/>
        <end position="54"/>
    </location>
</feature>
<keyword evidence="2" id="KW-0677">Repeat</keyword>
<feature type="transmembrane region" description="Helical" evidence="3">
    <location>
        <begin position="63"/>
        <end position="87"/>
    </location>
</feature>
<sequence length="134" mass="15945">SNPEETVLVEEQVVKSYKIVFSKKDFDFNDSENTTFFVYLSNFTTPYWFQISFSWRPVMMLDLLQFFVTFFSCFLSLLLIAAIIWKIKQKYDAYRRRRAHVVEMARFASRPFAYTSVELEKEESPADNSSTKPR</sequence>
<dbReference type="InterPro" id="IPR056732">
    <property type="entry name" value="GBD_ATRN"/>
</dbReference>
<keyword evidence="3" id="KW-0812">Transmembrane</keyword>
<proteinExistence type="predicted"/>
<gene>
    <name evidence="6" type="primary">LOC102810300</name>
</gene>
<name>A0ABM0M3Q1_SACKO</name>
<reference evidence="6" key="1">
    <citation type="submission" date="2025-08" db="UniProtKB">
        <authorList>
            <consortium name="RefSeq"/>
        </authorList>
    </citation>
    <scope>IDENTIFICATION</scope>
    <source>
        <tissue evidence="6">Testes</tissue>
    </source>
</reference>
<dbReference type="PANTHER" id="PTHR46376:SF2">
    <property type="entry name" value="DISTRACTED, ISOFORM B"/>
    <property type="match status" value="1"/>
</dbReference>
<keyword evidence="3" id="KW-0472">Membrane</keyword>
<accession>A0ABM0M3Q1</accession>
<dbReference type="GeneID" id="102810300"/>
<evidence type="ECO:0000313" key="6">
    <source>
        <dbReference type="RefSeq" id="XP_006814642.1"/>
    </source>
</evidence>
<evidence type="ECO:0000259" key="4">
    <source>
        <dbReference type="Pfam" id="PF24972"/>
    </source>
</evidence>
<feature type="non-terminal residue" evidence="6">
    <location>
        <position position="1"/>
    </location>
</feature>